<keyword evidence="3 6" id="KW-0812">Transmembrane</keyword>
<evidence type="ECO:0000256" key="3">
    <source>
        <dbReference type="ARBA" id="ARBA00022692"/>
    </source>
</evidence>
<comment type="similarity">
    <text evidence="6">Belongs to the LPG synthase family.</text>
</comment>
<name>A0A1G7WVA4_ANETH</name>
<keyword evidence="5 6" id="KW-0472">Membrane</keyword>
<feature type="transmembrane region" description="Helical" evidence="6">
    <location>
        <begin position="277"/>
        <end position="296"/>
    </location>
</feature>
<dbReference type="RefSeq" id="WP_091259797.1">
    <property type="nucleotide sequence ID" value="NZ_FNDE01000002.1"/>
</dbReference>
<organism evidence="7 8">
    <name type="scientific">Aneurinibacillus thermoaerophilus</name>
    <dbReference type="NCBI Taxonomy" id="143495"/>
    <lineage>
        <taxon>Bacteria</taxon>
        <taxon>Bacillati</taxon>
        <taxon>Bacillota</taxon>
        <taxon>Bacilli</taxon>
        <taxon>Bacillales</taxon>
        <taxon>Paenibacillaceae</taxon>
        <taxon>Aneurinibacillus group</taxon>
        <taxon>Aneurinibacillus</taxon>
    </lineage>
</organism>
<keyword evidence="6" id="KW-0808">Transferase</keyword>
<protein>
    <recommendedName>
        <fullName evidence="6">Phosphatidylglycerol lysyltransferase</fullName>
        <ecNumber evidence="6">2.3.2.3</ecNumber>
    </recommendedName>
    <alternativeName>
        <fullName evidence="6">Lysylphosphatidylglycerol synthase</fullName>
    </alternativeName>
</protein>
<comment type="catalytic activity">
    <reaction evidence="6">
        <text>L-lysyl-tRNA(Lys) + a 1,2-diacyl-sn-glycero-3-phospho-(1'-sn-glycerol) = a 1,2-diacyl-sn-glycero-3-phospho-1'-(3'-O-L-lysyl)-sn-glycerol + tRNA(Lys)</text>
        <dbReference type="Rhea" id="RHEA:10668"/>
        <dbReference type="Rhea" id="RHEA-COMP:9696"/>
        <dbReference type="Rhea" id="RHEA-COMP:9697"/>
        <dbReference type="ChEBI" id="CHEBI:64716"/>
        <dbReference type="ChEBI" id="CHEBI:75792"/>
        <dbReference type="ChEBI" id="CHEBI:78442"/>
        <dbReference type="ChEBI" id="CHEBI:78529"/>
        <dbReference type="EC" id="2.3.2.3"/>
    </reaction>
</comment>
<feature type="transmembrane region" description="Helical" evidence="6">
    <location>
        <begin position="118"/>
        <end position="140"/>
    </location>
</feature>
<evidence type="ECO:0000256" key="1">
    <source>
        <dbReference type="ARBA" id="ARBA00004651"/>
    </source>
</evidence>
<comment type="function">
    <text evidence="6">Catalyzes the transfer of a lysyl group from L-lysyl-tRNA(Lys) to membrane-bound phosphatidylglycerol (PG), which produces lysylphosphatidylglycerol (LPG), a major component of the bacterial membrane with a positive net charge. LPG synthesis contributes to bacterial virulence as it is involved in the resistance mechanism against cationic antimicrobial peptides (CAMP) produces by the host's immune system (defensins, cathelicidins) and by the competing microorganisms.</text>
</comment>
<proteinExistence type="inferred from homology"/>
<keyword evidence="4 6" id="KW-1133">Transmembrane helix</keyword>
<dbReference type="EC" id="2.3.2.3" evidence="6"/>
<evidence type="ECO:0000313" key="8">
    <source>
        <dbReference type="Proteomes" id="UP000198956"/>
    </source>
</evidence>
<dbReference type="EMBL" id="FNDE01000002">
    <property type="protein sequence ID" value="SDG75865.1"/>
    <property type="molecule type" value="Genomic_DNA"/>
</dbReference>
<evidence type="ECO:0000313" key="7">
    <source>
        <dbReference type="EMBL" id="SDG75865.1"/>
    </source>
</evidence>
<feature type="transmembrane region" description="Helical" evidence="6">
    <location>
        <begin position="37"/>
        <end position="57"/>
    </location>
</feature>
<keyword evidence="2" id="KW-1003">Cell membrane</keyword>
<comment type="subcellular location">
    <subcellularLocation>
        <location evidence="1 6">Cell membrane</location>
        <topology evidence="1 6">Multi-pass membrane protein</topology>
    </subcellularLocation>
</comment>
<dbReference type="GO" id="GO:0046677">
    <property type="term" value="P:response to antibiotic"/>
    <property type="evidence" value="ECO:0007669"/>
    <property type="project" value="UniProtKB-KW"/>
</dbReference>
<dbReference type="Pfam" id="PF03706">
    <property type="entry name" value="LPG_synthase_TM"/>
    <property type="match status" value="1"/>
</dbReference>
<reference evidence="7 8" key="1">
    <citation type="submission" date="2016-10" db="EMBL/GenBank/DDBJ databases">
        <authorList>
            <person name="de Groot N.N."/>
        </authorList>
    </citation>
    <scope>NUCLEOTIDE SEQUENCE [LARGE SCALE GENOMIC DNA]</scope>
    <source>
        <strain evidence="7 8">L 420-91</strain>
    </source>
</reference>
<dbReference type="InterPro" id="IPR022791">
    <property type="entry name" value="L-PG_synthase/AglD"/>
</dbReference>
<keyword evidence="6" id="KW-0443">Lipid metabolism</keyword>
<keyword evidence="6" id="KW-0046">Antibiotic resistance</keyword>
<dbReference type="GO" id="GO:0006629">
    <property type="term" value="P:lipid metabolic process"/>
    <property type="evidence" value="ECO:0007669"/>
    <property type="project" value="UniProtKB-KW"/>
</dbReference>
<dbReference type="AlphaFoldDB" id="A0A1G7WVA4"/>
<gene>
    <name evidence="6" type="primary">mprF</name>
    <name evidence="7" type="ORF">SAMN04489735_1002154</name>
</gene>
<evidence type="ECO:0000256" key="4">
    <source>
        <dbReference type="ARBA" id="ARBA00022989"/>
    </source>
</evidence>
<feature type="transmembrane region" description="Helical" evidence="6">
    <location>
        <begin position="146"/>
        <end position="166"/>
    </location>
</feature>
<evidence type="ECO:0000256" key="2">
    <source>
        <dbReference type="ARBA" id="ARBA00022475"/>
    </source>
</evidence>
<evidence type="ECO:0000256" key="5">
    <source>
        <dbReference type="ARBA" id="ARBA00023136"/>
    </source>
</evidence>
<evidence type="ECO:0000256" key="6">
    <source>
        <dbReference type="RuleBase" id="RU363042"/>
    </source>
</evidence>
<dbReference type="OrthoDB" id="2111097at2"/>
<dbReference type="PANTHER" id="PTHR39087">
    <property type="entry name" value="UPF0104 MEMBRANE PROTEIN MJ1595"/>
    <property type="match status" value="1"/>
</dbReference>
<accession>A0A1G7WVA4</accession>
<sequence length="312" mass="35011">MKQVIIWLIRAGLFGVFFLLTFYLFDWDFVRRQGERLLCHPGWLVWMALAYLLAFGLRALAWRTYLRGHVSFSACLHGLFYSLFINHVLPVKAGDIIRIGYIVKREAISWSEAVHSVVVLRLLDMLVLGGMAAAGILALGLSLPTVVFWFALAGSIAVVGVVYTWLKKSERGFLRKHVHMLRDGLAGQRGFLIVVATIFSWVLEAWVIYGVVRALALDISFLEGVWANSMTIAGQTFHFTPGGVGTYESVMSFSLAALGTEWQDAYLATLLSHAFKFVFSYVAGLYVLFCAPLSVGEMREWIKGRMQPNNEK</sequence>
<dbReference type="Proteomes" id="UP000198956">
    <property type="component" value="Unassembled WGS sequence"/>
</dbReference>
<feature type="transmembrane region" description="Helical" evidence="6">
    <location>
        <begin position="190"/>
        <end position="212"/>
    </location>
</feature>
<dbReference type="GO" id="GO:0005886">
    <property type="term" value="C:plasma membrane"/>
    <property type="evidence" value="ECO:0007669"/>
    <property type="project" value="UniProtKB-SubCell"/>
</dbReference>
<feature type="transmembrane region" description="Helical" evidence="6">
    <location>
        <begin position="6"/>
        <end position="25"/>
    </location>
</feature>
<dbReference type="GO" id="GO:0050071">
    <property type="term" value="F:phosphatidylglycerol lysyltransferase activity"/>
    <property type="evidence" value="ECO:0007669"/>
    <property type="project" value="UniProtKB-EC"/>
</dbReference>
<dbReference type="PANTHER" id="PTHR39087:SF2">
    <property type="entry name" value="UPF0104 MEMBRANE PROTEIN MJ1595"/>
    <property type="match status" value="1"/>
</dbReference>